<feature type="transmembrane region" description="Helical" evidence="6">
    <location>
        <begin position="38"/>
        <end position="63"/>
    </location>
</feature>
<evidence type="ECO:0000256" key="5">
    <source>
        <dbReference type="ARBA" id="ARBA00023136"/>
    </source>
</evidence>
<feature type="transmembrane region" description="Helical" evidence="6">
    <location>
        <begin position="195"/>
        <end position="214"/>
    </location>
</feature>
<dbReference type="STRING" id="1675527.AIOL_001469"/>
<dbReference type="GO" id="GO:0016787">
    <property type="term" value="F:hydrolase activity"/>
    <property type="evidence" value="ECO:0007669"/>
    <property type="project" value="TreeGrafter"/>
</dbReference>
<name>A0A0J9E1A2_9RHOB</name>
<gene>
    <name evidence="7" type="ORF">AIOL_001469</name>
</gene>
<protein>
    <submittedName>
        <fullName evidence="7">Membrane protein</fullName>
    </submittedName>
</protein>
<sequence>MTLPWVLFLCGLAISPAYLWLTLRPESWVKSAVKTAPLGLFAAAAAAGGAPAFLTVALVLSALGDAALSREGRAYFLYGLSSFGLAHLVFVLLFQHLGAGAAWEAFAITPLVAVAMLAAALSSEIWLAPYTARLRWPVRLYVALITVMGLTAFSLPPGFGLVALGAVLFMASDGVLSLVFFRLAAGGAAHRWGSWALWVLYIAAVAAIFLGASGL</sequence>
<evidence type="ECO:0000256" key="1">
    <source>
        <dbReference type="ARBA" id="ARBA00004141"/>
    </source>
</evidence>
<keyword evidence="4 6" id="KW-1133">Transmembrane helix</keyword>
<reference evidence="7 8" key="1">
    <citation type="submission" date="2015-06" db="EMBL/GenBank/DDBJ databases">
        <title>Draft genome sequence of an Alphaproteobacteria species associated to the Mediterranean sponge Oscarella lobularis.</title>
        <authorList>
            <person name="Jourda C."/>
            <person name="Santini S."/>
            <person name="Claverie J.-M."/>
        </authorList>
    </citation>
    <scope>NUCLEOTIDE SEQUENCE [LARGE SCALE GENOMIC DNA]</scope>
    <source>
        <strain evidence="7">IGS</strain>
    </source>
</reference>
<evidence type="ECO:0000256" key="3">
    <source>
        <dbReference type="ARBA" id="ARBA00022692"/>
    </source>
</evidence>
<comment type="subcellular location">
    <subcellularLocation>
        <location evidence="1">Membrane</location>
        <topology evidence="1">Multi-pass membrane protein</topology>
    </subcellularLocation>
</comment>
<keyword evidence="5 6" id="KW-0472">Membrane</keyword>
<evidence type="ECO:0000256" key="2">
    <source>
        <dbReference type="ARBA" id="ARBA00007375"/>
    </source>
</evidence>
<dbReference type="PANTHER" id="PTHR31885:SF6">
    <property type="entry name" value="GH04784P"/>
    <property type="match status" value="1"/>
</dbReference>
<keyword evidence="3 6" id="KW-0812">Transmembrane</keyword>
<proteinExistence type="inferred from homology"/>
<dbReference type="PANTHER" id="PTHR31885">
    <property type="entry name" value="GH04784P"/>
    <property type="match status" value="1"/>
</dbReference>
<evidence type="ECO:0000313" key="8">
    <source>
        <dbReference type="Proteomes" id="UP000037178"/>
    </source>
</evidence>
<comment type="caution">
    <text evidence="7">The sequence shown here is derived from an EMBL/GenBank/DDBJ whole genome shotgun (WGS) entry which is preliminary data.</text>
</comment>
<evidence type="ECO:0000256" key="6">
    <source>
        <dbReference type="SAM" id="Phobius"/>
    </source>
</evidence>
<feature type="transmembrane region" description="Helical" evidence="6">
    <location>
        <begin position="138"/>
        <end position="155"/>
    </location>
</feature>
<feature type="transmembrane region" description="Helical" evidence="6">
    <location>
        <begin position="75"/>
        <end position="94"/>
    </location>
</feature>
<feature type="transmembrane region" description="Helical" evidence="6">
    <location>
        <begin position="106"/>
        <end position="126"/>
    </location>
</feature>
<evidence type="ECO:0000313" key="7">
    <source>
        <dbReference type="EMBL" id="KMW56515.1"/>
    </source>
</evidence>
<dbReference type="Proteomes" id="UP000037178">
    <property type="component" value="Unassembled WGS sequence"/>
</dbReference>
<organism evidence="7 8">
    <name type="scientific">Candidatus Rhodobacter oscarellae</name>
    <dbReference type="NCBI Taxonomy" id="1675527"/>
    <lineage>
        <taxon>Bacteria</taxon>
        <taxon>Pseudomonadati</taxon>
        <taxon>Pseudomonadota</taxon>
        <taxon>Alphaproteobacteria</taxon>
        <taxon>Rhodobacterales</taxon>
        <taxon>Rhodobacter group</taxon>
        <taxon>Rhodobacter</taxon>
    </lineage>
</organism>
<comment type="similarity">
    <text evidence="2">Belongs to the TMEM86 family.</text>
</comment>
<keyword evidence="8" id="KW-1185">Reference proteome</keyword>
<dbReference type="EMBL" id="LFTY01000002">
    <property type="protein sequence ID" value="KMW56515.1"/>
    <property type="molecule type" value="Genomic_DNA"/>
</dbReference>
<dbReference type="Pfam" id="PF07947">
    <property type="entry name" value="YhhN"/>
    <property type="match status" value="1"/>
</dbReference>
<dbReference type="InterPro" id="IPR012506">
    <property type="entry name" value="TMEM86B-like"/>
</dbReference>
<feature type="transmembrane region" description="Helical" evidence="6">
    <location>
        <begin position="161"/>
        <end position="183"/>
    </location>
</feature>
<dbReference type="GO" id="GO:0016020">
    <property type="term" value="C:membrane"/>
    <property type="evidence" value="ECO:0007669"/>
    <property type="project" value="UniProtKB-SubCell"/>
</dbReference>
<accession>A0A0J9E1A2</accession>
<evidence type="ECO:0000256" key="4">
    <source>
        <dbReference type="ARBA" id="ARBA00022989"/>
    </source>
</evidence>
<dbReference type="PATRIC" id="fig|1675527.3.peg.1555"/>
<dbReference type="AlphaFoldDB" id="A0A0J9E1A2"/>